<evidence type="ECO:0000313" key="2">
    <source>
        <dbReference type="EMBL" id="EGK72951.1"/>
    </source>
</evidence>
<dbReference type="EMBL" id="AFHG01000030">
    <property type="protein sequence ID" value="EGK72951.1"/>
    <property type="molecule type" value="Genomic_DNA"/>
</dbReference>
<gene>
    <name evidence="2" type="ORF">METUNv1_00786</name>
</gene>
<dbReference type="Proteomes" id="UP000005019">
    <property type="component" value="Unassembled WGS sequence"/>
</dbReference>
<dbReference type="InterPro" id="IPR012434">
    <property type="entry name" value="DUF1631"/>
</dbReference>
<evidence type="ECO:0008006" key="4">
    <source>
        <dbReference type="Google" id="ProtNLM"/>
    </source>
</evidence>
<dbReference type="STRING" id="1000565.METUNv1_00786"/>
<dbReference type="AlphaFoldDB" id="F5R8Y4"/>
<dbReference type="Pfam" id="PF07793">
    <property type="entry name" value="DUF1631"/>
    <property type="match status" value="1"/>
</dbReference>
<protein>
    <recommendedName>
        <fullName evidence="4">Thymidine phosphorylase</fullName>
    </recommendedName>
</protein>
<feature type="compositionally biased region" description="Basic and acidic residues" evidence="1">
    <location>
        <begin position="472"/>
        <end position="486"/>
    </location>
</feature>
<organism evidence="2 3">
    <name type="scientific">Methyloversatilis universalis (strain ATCC BAA-1314 / DSM 25237 / JCM 13912 / CCUG 52030 / FAM5)</name>
    <dbReference type="NCBI Taxonomy" id="1000565"/>
    <lineage>
        <taxon>Bacteria</taxon>
        <taxon>Pseudomonadati</taxon>
        <taxon>Pseudomonadota</taxon>
        <taxon>Betaproteobacteria</taxon>
        <taxon>Nitrosomonadales</taxon>
        <taxon>Sterolibacteriaceae</taxon>
        <taxon>Methyloversatilis</taxon>
    </lineage>
</organism>
<accession>F5R8Y4</accession>
<proteinExistence type="predicted"/>
<keyword evidence="3" id="KW-1185">Reference proteome</keyword>
<name>F5R8Y4_METUF</name>
<feature type="region of interest" description="Disordered" evidence="1">
    <location>
        <begin position="210"/>
        <end position="229"/>
    </location>
</feature>
<dbReference type="eggNOG" id="COG4223">
    <property type="taxonomic scope" value="Bacteria"/>
</dbReference>
<reference evidence="2 3" key="1">
    <citation type="journal article" date="2011" name="J. Bacteriol.">
        <title>Genome sequence of Methyloversatilis universalis FAM5T, a methylotrophic representative of the order Rhodocyclales.</title>
        <authorList>
            <person name="Kittichotirat W."/>
            <person name="Good N.M."/>
            <person name="Hall R."/>
            <person name="Bringel F."/>
            <person name="Lajus A."/>
            <person name="Medigue C."/>
            <person name="Smalley N.E."/>
            <person name="Beck D."/>
            <person name="Bumgarner R."/>
            <person name="Vuilleumier S."/>
            <person name="Kalyuzhnaya M.G."/>
        </authorList>
    </citation>
    <scope>NUCLEOTIDE SEQUENCE [LARGE SCALE GENOMIC DNA]</scope>
    <source>
        <strain evidence="3">ATCC BAA-1314 / JCM 13912 / FAM5</strain>
    </source>
</reference>
<feature type="region of interest" description="Disordered" evidence="1">
    <location>
        <begin position="466"/>
        <end position="486"/>
    </location>
</feature>
<evidence type="ECO:0000256" key="1">
    <source>
        <dbReference type="SAM" id="MobiDB-lite"/>
    </source>
</evidence>
<evidence type="ECO:0000313" key="3">
    <source>
        <dbReference type="Proteomes" id="UP000005019"/>
    </source>
</evidence>
<comment type="caution">
    <text evidence="2">The sequence shown here is derived from an EMBL/GenBank/DDBJ whole genome shotgun (WGS) entry which is preliminary data.</text>
</comment>
<feature type="compositionally biased region" description="Low complexity" evidence="1">
    <location>
        <begin position="210"/>
        <end position="224"/>
    </location>
</feature>
<sequence length="746" mass="82233">MINDCRDFTLRRLRESLHGMLSRIEEDLVARAEAELDRDQRNLYMFACGKARENWAGIEQAFIDNLTRYFDARVRGEPLKAAGGVMPKSLDELSLVDEDDLTQDIAVSEITRKLKEHCDEDLYGVEQRLGSLLGKQDPTDADNPVGTEAVANALRAACEEVDPGVQMRLVLLQSLEQHISGELSRLYQELNGRLVRQNVLPGLRRGFRRAPSAAARPRDASVAPGGVEQRGLPQPDFGTVSAVQGFGTGSVHQGFGETSYAGVEGDGDVYAMLAQLVQGQLAAQGLPPTAGVGALAPASPFVFEALTALQAEADHAPAMPAIGVPANLLRDFRTSDLGRHLGQFDAITVDIVAMLFDLIFDDANIADPIKALVGRLQIPLVKVAMLDRSFFSSKAHPARRLLDLISQAMLRWGRDVGHDDPLYVKLAEIVDRILRDFERDMSLFEACNADLEAFIAQLEAEESQRAESAARLAEEREQERLRRDDARRAADDALDDRLRTPLPAVVQNLLDGIWRRLLRTLAERGDEAAVDYRQALVTADELIWSVQPKSDPEERRKLVQALPGLLRRLNQGFDSAEAHPADKLLMLNGLFDLHAQWIKPGAAPAAPPPVRQWVPGEGSANDAVPAPEVVTEHVEQDGLEFEDISLNLPAHLDLAESDRVADLKRGDWVEFRQPDGQFVRMRLNWVSPQRGIYLFTNPNSARATSIAPDALALQLARSEARVVEDAPMFERAVSQALAQPREPVTG</sequence>